<keyword evidence="2" id="KW-1185">Reference proteome</keyword>
<reference evidence="1" key="2">
    <citation type="journal article" date="2023" name="IMA Fungus">
        <title>Comparative genomic study of the Penicillium genus elucidates a diverse pangenome and 15 lateral gene transfer events.</title>
        <authorList>
            <person name="Petersen C."/>
            <person name="Sorensen T."/>
            <person name="Nielsen M.R."/>
            <person name="Sondergaard T.E."/>
            <person name="Sorensen J.L."/>
            <person name="Fitzpatrick D.A."/>
            <person name="Frisvad J.C."/>
            <person name="Nielsen K.L."/>
        </authorList>
    </citation>
    <scope>NUCLEOTIDE SEQUENCE</scope>
    <source>
        <strain evidence="1">IBT 21917</strain>
    </source>
</reference>
<accession>A0A9W9I9V5</accession>
<name>A0A9W9I9V5_9EURO</name>
<dbReference type="Proteomes" id="UP001146351">
    <property type="component" value="Unassembled WGS sequence"/>
</dbReference>
<sequence length="86" mass="9237">MEDAVGGGRILPLAEVDPAGAGRAQAENVWRIWWEEFAGGKKWLASTQSCMVEQTPSVSGPVRVENTCTARRTAPTEFVLAPSHGL</sequence>
<organism evidence="1 2">
    <name type="scientific">Penicillium capsulatum</name>
    <dbReference type="NCBI Taxonomy" id="69766"/>
    <lineage>
        <taxon>Eukaryota</taxon>
        <taxon>Fungi</taxon>
        <taxon>Dikarya</taxon>
        <taxon>Ascomycota</taxon>
        <taxon>Pezizomycotina</taxon>
        <taxon>Eurotiomycetes</taxon>
        <taxon>Eurotiomycetidae</taxon>
        <taxon>Eurotiales</taxon>
        <taxon>Aspergillaceae</taxon>
        <taxon>Penicillium</taxon>
    </lineage>
</organism>
<dbReference type="AlphaFoldDB" id="A0A9W9I9V5"/>
<evidence type="ECO:0000313" key="2">
    <source>
        <dbReference type="Proteomes" id="UP001146351"/>
    </source>
</evidence>
<protein>
    <submittedName>
        <fullName evidence="1">Uncharacterized protein</fullName>
    </submittedName>
</protein>
<reference evidence="1" key="1">
    <citation type="submission" date="2022-11" db="EMBL/GenBank/DDBJ databases">
        <authorList>
            <person name="Petersen C."/>
        </authorList>
    </citation>
    <scope>NUCLEOTIDE SEQUENCE</scope>
    <source>
        <strain evidence="1">IBT 21917</strain>
    </source>
</reference>
<evidence type="ECO:0000313" key="1">
    <source>
        <dbReference type="EMBL" id="KAJ5171631.1"/>
    </source>
</evidence>
<dbReference type="EMBL" id="JAPQKO010000003">
    <property type="protein sequence ID" value="KAJ5171631.1"/>
    <property type="molecule type" value="Genomic_DNA"/>
</dbReference>
<comment type="caution">
    <text evidence="1">The sequence shown here is derived from an EMBL/GenBank/DDBJ whole genome shotgun (WGS) entry which is preliminary data.</text>
</comment>
<gene>
    <name evidence="1" type="ORF">N7492_004224</name>
</gene>
<proteinExistence type="predicted"/>